<evidence type="ECO:0008006" key="3">
    <source>
        <dbReference type="Google" id="ProtNLM"/>
    </source>
</evidence>
<accession>A0A1G9PJM9</accession>
<dbReference type="EMBL" id="FNEK01000142">
    <property type="protein sequence ID" value="SDL98701.1"/>
    <property type="molecule type" value="Genomic_DNA"/>
</dbReference>
<dbReference type="Proteomes" id="UP000199382">
    <property type="component" value="Unassembled WGS sequence"/>
</dbReference>
<organism evidence="1 2">
    <name type="scientific">Aliiruegeria lutimaris</name>
    <dbReference type="NCBI Taxonomy" id="571298"/>
    <lineage>
        <taxon>Bacteria</taxon>
        <taxon>Pseudomonadati</taxon>
        <taxon>Pseudomonadota</taxon>
        <taxon>Alphaproteobacteria</taxon>
        <taxon>Rhodobacterales</taxon>
        <taxon>Roseobacteraceae</taxon>
        <taxon>Aliiruegeria</taxon>
    </lineage>
</organism>
<dbReference type="SUPFAM" id="SSF53795">
    <property type="entry name" value="PEP carboxykinase-like"/>
    <property type="match status" value="1"/>
</dbReference>
<gene>
    <name evidence="1" type="ORF">SAMN04488026_11424</name>
</gene>
<sequence length="377" mass="39736">MVDIATSPDDWRAALLVCAPSIERVPLGDRYILYSAASGAILTTDDVGLAIVSDVVAPSGKAACLPPEIIDAVLRAWETAGLFNDVQLPFPDPVTDDGHSVQYRREYATEWGALSVETDDAILANQLEKLFWAFASPVGMPLGSSARIRCVSCDGNGLGVFRDGQALWGRASINAARYLILREMAEALCGADRVGAVLHGAAVLGRAGALLILGDSGRGKSTLAQGLIDAGCGFLADDHLPLHVDGDRLFAFPTGSAIKNGARDLVEVRRLMALHGDCRSERNGVSYVPIAPAVAPGTSVPLAAVVFPEFVSDADAHMTQMGRETAFIEAIASGSRPSRHRAQIAPLVKLFATVPAYALRYGTSAQSVEACLELLDA</sequence>
<evidence type="ECO:0000313" key="1">
    <source>
        <dbReference type="EMBL" id="SDL98701.1"/>
    </source>
</evidence>
<protein>
    <recommendedName>
        <fullName evidence="3">Hpr(Ser) kinase/phosphatase</fullName>
    </recommendedName>
</protein>
<evidence type="ECO:0000313" key="2">
    <source>
        <dbReference type="Proteomes" id="UP000199382"/>
    </source>
</evidence>
<dbReference type="RefSeq" id="WP_093164977.1">
    <property type="nucleotide sequence ID" value="NZ_FNEK01000142.1"/>
</dbReference>
<reference evidence="1 2" key="1">
    <citation type="submission" date="2016-10" db="EMBL/GenBank/DDBJ databases">
        <authorList>
            <person name="de Groot N.N."/>
        </authorList>
    </citation>
    <scope>NUCLEOTIDE SEQUENCE [LARGE SCALE GENOMIC DNA]</scope>
    <source>
        <strain evidence="1 2">DSM 25294</strain>
    </source>
</reference>
<keyword evidence="2" id="KW-1185">Reference proteome</keyword>
<proteinExistence type="predicted"/>
<name>A0A1G9PJM9_9RHOB</name>
<dbReference type="InterPro" id="IPR027417">
    <property type="entry name" value="P-loop_NTPase"/>
</dbReference>
<dbReference type="OrthoDB" id="7831309at2"/>
<dbReference type="Gene3D" id="3.40.50.300">
    <property type="entry name" value="P-loop containing nucleotide triphosphate hydrolases"/>
    <property type="match status" value="1"/>
</dbReference>
<dbReference type="AlphaFoldDB" id="A0A1G9PJM9"/>
<dbReference type="STRING" id="571298.SAMN04488026_11424"/>